<reference evidence="1" key="1">
    <citation type="submission" date="2021-02" db="EMBL/GenBank/DDBJ databases">
        <title>Genome sequence Cadophora malorum strain M34.</title>
        <authorList>
            <person name="Stefanovic E."/>
            <person name="Vu D."/>
            <person name="Scully C."/>
            <person name="Dijksterhuis J."/>
            <person name="Roader J."/>
            <person name="Houbraken J."/>
        </authorList>
    </citation>
    <scope>NUCLEOTIDE SEQUENCE</scope>
    <source>
        <strain evidence="1">M34</strain>
    </source>
</reference>
<dbReference type="PANTHER" id="PTHR12303">
    <property type="entry name" value="CARNOSINE N-METHYLTRANSFERASE"/>
    <property type="match status" value="1"/>
</dbReference>
<dbReference type="SMART" id="SM01296">
    <property type="entry name" value="N2227"/>
    <property type="match status" value="1"/>
</dbReference>
<gene>
    <name evidence="1" type="ORF">IFR04_006766</name>
</gene>
<comment type="caution">
    <text evidence="1">The sequence shown here is derived from an EMBL/GenBank/DDBJ whole genome shotgun (WGS) entry which is preliminary data.</text>
</comment>
<evidence type="ECO:0000313" key="2">
    <source>
        <dbReference type="Proteomes" id="UP000664132"/>
    </source>
</evidence>
<dbReference type="Pfam" id="PF07942">
    <property type="entry name" value="CARME"/>
    <property type="match status" value="1"/>
</dbReference>
<dbReference type="PANTHER" id="PTHR12303:SF13">
    <property type="match status" value="1"/>
</dbReference>
<evidence type="ECO:0008006" key="3">
    <source>
        <dbReference type="Google" id="ProtNLM"/>
    </source>
</evidence>
<dbReference type="Gene3D" id="3.40.50.150">
    <property type="entry name" value="Vaccinia Virus protein VP39"/>
    <property type="match status" value="1"/>
</dbReference>
<keyword evidence="2" id="KW-1185">Reference proteome</keyword>
<evidence type="ECO:0000313" key="1">
    <source>
        <dbReference type="EMBL" id="KAG4420107.1"/>
    </source>
</evidence>
<dbReference type="SUPFAM" id="SSF53335">
    <property type="entry name" value="S-adenosyl-L-methionine-dependent methyltransferases"/>
    <property type="match status" value="1"/>
</dbReference>
<proteinExistence type="predicted"/>
<protein>
    <recommendedName>
        <fullName evidence="3">N2227-domain-containing protein</fullName>
    </recommendedName>
</protein>
<dbReference type="Proteomes" id="UP000664132">
    <property type="component" value="Unassembled WGS sequence"/>
</dbReference>
<accession>A0A8H7TJ07</accession>
<dbReference type="GO" id="GO:0008757">
    <property type="term" value="F:S-adenosylmethionine-dependent methyltransferase activity"/>
    <property type="evidence" value="ECO:0007669"/>
    <property type="project" value="InterPro"/>
</dbReference>
<dbReference type="AlphaFoldDB" id="A0A8H7TJ07"/>
<dbReference type="InterPro" id="IPR029063">
    <property type="entry name" value="SAM-dependent_MTases_sf"/>
</dbReference>
<sequence length="471" mass="53208">MRWTSYMTSFIGFDVMWALASLVVLTTLISHTIASNEVPAAAIDREQDFLYSKRTPSGTEVTAIDTITYVVLQDNIAQNGSSKFPQTDRRAAQIAAKDYLLRKLAKPRGKLQHTHLRYRLLTALHGFKHYQEVALSNIQRKRDLYGNVSRGEKSILEPTVGYQSKLDTAERLIRENGRIASAIVDHALEFYSVSFLELVTFEKDHMSDATISDHTSVVQALKHIVRDWSDDGIEEREAAFPQIIESLTEYFPQRDGEGVQILVPGSGLGRLSHDISGLGGFDVTSNEWSMYMNLAYRYIVTQGAKNQASLYPYIDSWSHHSSTTELQRVVTFPDKPIISDQVLHVEGDFTREFTKNGSAFDVVTTLFFIDTARNLLRYFETIKTALKPGGLWINVGPLLYGSAPFIELSLDEILAVCKVMGFEFIQTDNRWGNLTIPGETPRGKEARYGLSPRSLSKNAYEVQFWVARRKL</sequence>
<dbReference type="InterPro" id="IPR012901">
    <property type="entry name" value="CARME"/>
</dbReference>
<dbReference type="EMBL" id="JAFJYH010000091">
    <property type="protein sequence ID" value="KAG4420107.1"/>
    <property type="molecule type" value="Genomic_DNA"/>
</dbReference>
<organism evidence="1 2">
    <name type="scientific">Cadophora malorum</name>
    <dbReference type="NCBI Taxonomy" id="108018"/>
    <lineage>
        <taxon>Eukaryota</taxon>
        <taxon>Fungi</taxon>
        <taxon>Dikarya</taxon>
        <taxon>Ascomycota</taxon>
        <taxon>Pezizomycotina</taxon>
        <taxon>Leotiomycetes</taxon>
        <taxon>Helotiales</taxon>
        <taxon>Ploettnerulaceae</taxon>
        <taxon>Cadophora</taxon>
    </lineage>
</organism>
<dbReference type="OrthoDB" id="978at2759"/>
<name>A0A8H7TJ07_9HELO</name>